<sequence length="235" mass="25439">MNKDRFARLARHRKVQQILANNAAAVAAVPAFAKLAAQYQQQLGLLDGTARKKGVVSEGATLAKSTVGTALIARLVKATNALYLLYKAEEPANLTEAAKMHRRDSDYTTMPELALATEATDLNQRIQARQADLKKGYNLNDDFLAALAADAASFGTQLTAPQLAIDAAKIKGATARVTLIALNNFLRDDLRAGMELLKDTHEEAYKALREASQVDDARYRKGKRGEDNGALSNGK</sequence>
<feature type="region of interest" description="Disordered" evidence="1">
    <location>
        <begin position="215"/>
        <end position="235"/>
    </location>
</feature>
<organism evidence="2 3">
    <name type="scientific">Hymenobacter glaciei</name>
    <dbReference type="NCBI Taxonomy" id="877209"/>
    <lineage>
        <taxon>Bacteria</taxon>
        <taxon>Pseudomonadati</taxon>
        <taxon>Bacteroidota</taxon>
        <taxon>Cytophagia</taxon>
        <taxon>Cytophagales</taxon>
        <taxon>Hymenobacteraceae</taxon>
        <taxon>Hymenobacter</taxon>
    </lineage>
</organism>
<feature type="compositionally biased region" description="Basic and acidic residues" evidence="1">
    <location>
        <begin position="215"/>
        <end position="227"/>
    </location>
</feature>
<evidence type="ECO:0000313" key="3">
    <source>
        <dbReference type="Proteomes" id="UP001501469"/>
    </source>
</evidence>
<gene>
    <name evidence="2" type="ORF">GCM10022409_25370</name>
</gene>
<dbReference type="RefSeq" id="WP_345054976.1">
    <property type="nucleotide sequence ID" value="NZ_BAABDK010000017.1"/>
</dbReference>
<evidence type="ECO:0000313" key="2">
    <source>
        <dbReference type="EMBL" id="GAA4038691.1"/>
    </source>
</evidence>
<dbReference type="EMBL" id="BAABDK010000017">
    <property type="protein sequence ID" value="GAA4038691.1"/>
    <property type="molecule type" value="Genomic_DNA"/>
</dbReference>
<dbReference type="Proteomes" id="UP001501469">
    <property type="component" value="Unassembled WGS sequence"/>
</dbReference>
<name>A0ABP7U9U1_9BACT</name>
<evidence type="ECO:0000256" key="1">
    <source>
        <dbReference type="SAM" id="MobiDB-lite"/>
    </source>
</evidence>
<protein>
    <submittedName>
        <fullName evidence="2">Uncharacterized protein</fullName>
    </submittedName>
</protein>
<keyword evidence="3" id="KW-1185">Reference proteome</keyword>
<reference evidence="3" key="1">
    <citation type="journal article" date="2019" name="Int. J. Syst. Evol. Microbiol.">
        <title>The Global Catalogue of Microorganisms (GCM) 10K type strain sequencing project: providing services to taxonomists for standard genome sequencing and annotation.</title>
        <authorList>
            <consortium name="The Broad Institute Genomics Platform"/>
            <consortium name="The Broad Institute Genome Sequencing Center for Infectious Disease"/>
            <person name="Wu L."/>
            <person name="Ma J."/>
        </authorList>
    </citation>
    <scope>NUCLEOTIDE SEQUENCE [LARGE SCALE GENOMIC DNA]</scope>
    <source>
        <strain evidence="3">JCM 17225</strain>
    </source>
</reference>
<accession>A0ABP7U9U1</accession>
<comment type="caution">
    <text evidence="2">The sequence shown here is derived from an EMBL/GenBank/DDBJ whole genome shotgun (WGS) entry which is preliminary data.</text>
</comment>
<proteinExistence type="predicted"/>